<evidence type="ECO:0000256" key="1">
    <source>
        <dbReference type="ARBA" id="ARBA00001928"/>
    </source>
</evidence>
<accession>A0A7C0U494</accession>
<evidence type="ECO:0000256" key="8">
    <source>
        <dbReference type="ARBA" id="ARBA00023270"/>
    </source>
</evidence>
<evidence type="ECO:0000256" key="2">
    <source>
        <dbReference type="ARBA" id="ARBA00022793"/>
    </source>
</evidence>
<evidence type="ECO:0000256" key="6">
    <source>
        <dbReference type="ARBA" id="ARBA00023145"/>
    </source>
</evidence>
<gene>
    <name evidence="10" type="ORF">ENG63_11260</name>
</gene>
<protein>
    <submittedName>
        <fullName evidence="10">S-adenosylmethionine decarboxylase proenzyme</fullName>
    </submittedName>
</protein>
<keyword evidence="3" id="KW-0068">Autocatalytic cleavage</keyword>
<dbReference type="AlphaFoldDB" id="A0A7C0U494"/>
<keyword evidence="2" id="KW-0210">Decarboxylase</keyword>
<name>A0A7C0U494_DESA2</name>
<comment type="caution">
    <text evidence="10">The sequence shown here is derived from an EMBL/GenBank/DDBJ whole genome shotgun (WGS) entry which is preliminary data.</text>
</comment>
<evidence type="ECO:0000256" key="4">
    <source>
        <dbReference type="ARBA" id="ARBA00023066"/>
    </source>
</evidence>
<proteinExistence type="predicted"/>
<keyword evidence="7" id="KW-0456">Lyase</keyword>
<dbReference type="InterPro" id="IPR016067">
    <property type="entry name" value="S-AdoMet_deCO2ase_core"/>
</dbReference>
<dbReference type="PANTHER" id="PTHR33866">
    <property type="entry name" value="S-ADENOSYLMETHIONINE DECARBOXYLASE PROENZYME"/>
    <property type="match status" value="1"/>
</dbReference>
<evidence type="ECO:0000256" key="3">
    <source>
        <dbReference type="ARBA" id="ARBA00022813"/>
    </source>
</evidence>
<dbReference type="SUPFAM" id="SSF56276">
    <property type="entry name" value="S-adenosylmethionine decarboxylase"/>
    <property type="match status" value="1"/>
</dbReference>
<sequence length="144" mass="16711">MEKIRNGKGYHLIIDGVECDYNKISDNHFIYEFLDKYPTEINMNKVSPPYVNRYYMNDIEMIFGFVMIAESHISIHANLATSEMNLDIYSCKEFDIDKAIKDIIHLFGIKKSKIKVLIRGQEVPRFIKIADNLSAHLSETGTFL</sequence>
<dbReference type="Pfam" id="PF02675">
    <property type="entry name" value="AdoMet_dc"/>
    <property type="match status" value="1"/>
</dbReference>
<keyword evidence="8" id="KW-0704">Schiff base</keyword>
<dbReference type="Gene3D" id="3.60.90.10">
    <property type="entry name" value="S-adenosylmethionine decarboxylase"/>
    <property type="match status" value="1"/>
</dbReference>
<keyword evidence="6" id="KW-0865">Zymogen</keyword>
<dbReference type="Proteomes" id="UP000886289">
    <property type="component" value="Unassembled WGS sequence"/>
</dbReference>
<dbReference type="InterPro" id="IPR003826">
    <property type="entry name" value="AdoMetDC_fam_prok"/>
</dbReference>
<evidence type="ECO:0000256" key="5">
    <source>
        <dbReference type="ARBA" id="ARBA00023115"/>
    </source>
</evidence>
<keyword evidence="9" id="KW-0670">Pyruvate</keyword>
<dbReference type="PANTHER" id="PTHR33866:SF2">
    <property type="entry name" value="S-ADENOSYLMETHIONINE DECARBOXYLASE PROENZYME"/>
    <property type="match status" value="1"/>
</dbReference>
<evidence type="ECO:0000313" key="10">
    <source>
        <dbReference type="EMBL" id="HDD45416.1"/>
    </source>
</evidence>
<dbReference type="GO" id="GO:0005829">
    <property type="term" value="C:cytosol"/>
    <property type="evidence" value="ECO:0007669"/>
    <property type="project" value="TreeGrafter"/>
</dbReference>
<comment type="cofactor">
    <cofactor evidence="1">
        <name>pyruvate</name>
        <dbReference type="ChEBI" id="CHEBI:15361"/>
    </cofactor>
</comment>
<dbReference type="GO" id="GO:0008295">
    <property type="term" value="P:spermidine biosynthetic process"/>
    <property type="evidence" value="ECO:0007669"/>
    <property type="project" value="UniProtKB-KW"/>
</dbReference>
<dbReference type="GO" id="GO:0004014">
    <property type="term" value="F:adenosylmethionine decarboxylase activity"/>
    <property type="evidence" value="ECO:0007669"/>
    <property type="project" value="InterPro"/>
</dbReference>
<keyword evidence="4" id="KW-0745">Spermidine biosynthesis</keyword>
<organism evidence="10">
    <name type="scientific">Desulfofervidus auxilii</name>
    <dbReference type="NCBI Taxonomy" id="1621989"/>
    <lineage>
        <taxon>Bacteria</taxon>
        <taxon>Pseudomonadati</taxon>
        <taxon>Thermodesulfobacteriota</taxon>
        <taxon>Candidatus Desulfofervidia</taxon>
        <taxon>Candidatus Desulfofervidales</taxon>
        <taxon>Candidatus Desulfofervidaceae</taxon>
        <taxon>Candidatus Desulfofervidus</taxon>
    </lineage>
</organism>
<dbReference type="EMBL" id="DRBS01000418">
    <property type="protein sequence ID" value="HDD45416.1"/>
    <property type="molecule type" value="Genomic_DNA"/>
</dbReference>
<evidence type="ECO:0000256" key="9">
    <source>
        <dbReference type="ARBA" id="ARBA00023317"/>
    </source>
</evidence>
<reference evidence="10" key="1">
    <citation type="journal article" date="2020" name="mSystems">
        <title>Genome- and Community-Level Interaction Insights into Carbon Utilization and Element Cycling Functions of Hydrothermarchaeota in Hydrothermal Sediment.</title>
        <authorList>
            <person name="Zhou Z."/>
            <person name="Liu Y."/>
            <person name="Xu W."/>
            <person name="Pan J."/>
            <person name="Luo Z.H."/>
            <person name="Li M."/>
        </authorList>
    </citation>
    <scope>NUCLEOTIDE SEQUENCE [LARGE SCALE GENOMIC DNA]</scope>
    <source>
        <strain evidence="10">HyVt-233</strain>
    </source>
</reference>
<evidence type="ECO:0000256" key="7">
    <source>
        <dbReference type="ARBA" id="ARBA00023239"/>
    </source>
</evidence>
<keyword evidence="5" id="KW-0620">Polyamine biosynthesis</keyword>